<dbReference type="PANTHER" id="PTHR47977">
    <property type="entry name" value="RAS-RELATED PROTEIN RAB"/>
    <property type="match status" value="1"/>
</dbReference>
<dbReference type="Pfam" id="PF00071">
    <property type="entry name" value="Ras"/>
    <property type="match status" value="1"/>
</dbReference>
<dbReference type="SMART" id="SM00175">
    <property type="entry name" value="RAB"/>
    <property type="match status" value="1"/>
</dbReference>
<dbReference type="SMART" id="SM00174">
    <property type="entry name" value="RHO"/>
    <property type="match status" value="1"/>
</dbReference>
<dbReference type="EMBL" id="LRGB01002568">
    <property type="protein sequence ID" value="KZS07088.1"/>
    <property type="molecule type" value="Genomic_DNA"/>
</dbReference>
<dbReference type="Proteomes" id="UP000076858">
    <property type="component" value="Unassembled WGS sequence"/>
</dbReference>
<dbReference type="NCBIfam" id="TIGR00231">
    <property type="entry name" value="small_GTP"/>
    <property type="match status" value="1"/>
</dbReference>
<reference evidence="1 2" key="1">
    <citation type="submission" date="2016-03" db="EMBL/GenBank/DDBJ databases">
        <title>EvidentialGene: Evidence-directed Construction of Genes on Genomes.</title>
        <authorList>
            <person name="Gilbert D.G."/>
            <person name="Choi J.-H."/>
            <person name="Mockaitis K."/>
            <person name="Colbourne J."/>
            <person name="Pfrender M."/>
        </authorList>
    </citation>
    <scope>NUCLEOTIDE SEQUENCE [LARGE SCALE GENOMIC DNA]</scope>
    <source>
        <strain evidence="1 2">Xinb3</strain>
        <tissue evidence="1">Complete organism</tissue>
    </source>
</reference>
<dbReference type="InterPro" id="IPR027417">
    <property type="entry name" value="P-loop_NTPase"/>
</dbReference>
<dbReference type="PRINTS" id="PR00449">
    <property type="entry name" value="RASTRNSFRMNG"/>
</dbReference>
<comment type="caution">
    <text evidence="1">The sequence shown here is derived from an EMBL/GenBank/DDBJ whole genome shotgun (WGS) entry which is preliminary data.</text>
</comment>
<dbReference type="SUPFAM" id="SSF52540">
    <property type="entry name" value="P-loop containing nucleoside triphosphate hydrolases"/>
    <property type="match status" value="1"/>
</dbReference>
<accession>A0A0N8CRF2</accession>
<sequence>MRQSRSATLKMMVDRAPNDRQINKLPPPYLKSSTPYAGSDFRPEVKSACISNRLISAGLKISKVIILGNVAVGKSCLVNRFCHSVFDQNYKATIGVDFEVERFDILQVPFNLQIWDTAGQERFKCIASSYYRGAHAVVVAFDLTNLYSLSSCPAWLEDALKANTVRPLVFLVGTKRDLLSEAAYKHVEDQATRMARALQAEYWCVSSKCGLNVDTFFQRIAALTFNVSVTQECREIDSSKEIGNGLVTLKKTENPIGGMEKRKRLKNDCCNS</sequence>
<dbReference type="GO" id="GO:0003924">
    <property type="term" value="F:GTPase activity"/>
    <property type="evidence" value="ECO:0007669"/>
    <property type="project" value="InterPro"/>
</dbReference>
<dbReference type="FunFam" id="3.40.50.300:FF:004399">
    <property type="entry name" value="Ras-related protein Rab-34"/>
    <property type="match status" value="1"/>
</dbReference>
<dbReference type="GO" id="GO:0005525">
    <property type="term" value="F:GTP binding"/>
    <property type="evidence" value="ECO:0007669"/>
    <property type="project" value="UniProtKB-KW"/>
</dbReference>
<dbReference type="Gene3D" id="3.40.50.300">
    <property type="entry name" value="P-loop containing nucleotide triphosphate hydrolases"/>
    <property type="match status" value="1"/>
</dbReference>
<protein>
    <submittedName>
        <fullName evidence="1">Ras-related protein Rab-34</fullName>
    </submittedName>
</protein>
<dbReference type="STRING" id="35525.A0A0N8CRF2"/>
<dbReference type="InterPro" id="IPR001806">
    <property type="entry name" value="Small_GTPase"/>
</dbReference>
<evidence type="ECO:0000313" key="1">
    <source>
        <dbReference type="EMBL" id="KZS07088.1"/>
    </source>
</evidence>
<dbReference type="AlphaFoldDB" id="A0A0N8CRF2"/>
<organism evidence="1 2">
    <name type="scientific">Daphnia magna</name>
    <dbReference type="NCBI Taxonomy" id="35525"/>
    <lineage>
        <taxon>Eukaryota</taxon>
        <taxon>Metazoa</taxon>
        <taxon>Ecdysozoa</taxon>
        <taxon>Arthropoda</taxon>
        <taxon>Crustacea</taxon>
        <taxon>Branchiopoda</taxon>
        <taxon>Diplostraca</taxon>
        <taxon>Cladocera</taxon>
        <taxon>Anomopoda</taxon>
        <taxon>Daphniidae</taxon>
        <taxon>Daphnia</taxon>
    </lineage>
</organism>
<name>A0A0N8CRF2_9CRUS</name>
<gene>
    <name evidence="1" type="ORF">APZ42_029260</name>
</gene>
<keyword evidence="2" id="KW-1185">Reference proteome</keyword>
<evidence type="ECO:0000313" key="2">
    <source>
        <dbReference type="Proteomes" id="UP000076858"/>
    </source>
</evidence>
<dbReference type="InterPro" id="IPR050227">
    <property type="entry name" value="Rab"/>
</dbReference>
<dbReference type="InterPro" id="IPR005225">
    <property type="entry name" value="Small_GTP-bd"/>
</dbReference>
<dbReference type="SMART" id="SM00176">
    <property type="entry name" value="RAN"/>
    <property type="match status" value="1"/>
</dbReference>
<dbReference type="PROSITE" id="PS51421">
    <property type="entry name" value="RAS"/>
    <property type="match status" value="1"/>
</dbReference>
<dbReference type="SMART" id="SM00173">
    <property type="entry name" value="RAS"/>
    <property type="match status" value="1"/>
</dbReference>
<dbReference type="OrthoDB" id="413584at2759"/>
<dbReference type="PROSITE" id="PS51419">
    <property type="entry name" value="RAB"/>
    <property type="match status" value="1"/>
</dbReference>
<proteinExistence type="predicted"/>